<evidence type="ECO:0000259" key="2">
    <source>
        <dbReference type="Pfam" id="PF00535"/>
    </source>
</evidence>
<proteinExistence type="predicted"/>
<keyword evidence="4" id="KW-1185">Reference proteome</keyword>
<keyword evidence="1" id="KW-0472">Membrane</keyword>
<sequence>MSQYTPEKEIYKTEHSKPAIGLIATRENEAELTRTILQATRQGYDVLVTHGEETEPEAVDLARMLDARIVYPDHADTDRESLVSTLAVAARTAGYPGLIYQSSDFSAIDYAQSETELTEGTGFAVEAVPTSAVRQRPSIVIGIPAYNEAGSIEHVVEAAEKYGDRVLVVDDGSRDDTALLAREAGADVIEHEYNRGYGAALKTLFRAADRQDARHLVILDADDQHDPADIPRLVAAQREADAEIVIGSRFVDGAAADIPRYRRLGLFVVNTLTNMSIGAFHPSKRISDTQSGFRAYNRRAIAGLADDETIGSQMNASTDILYHAHQRGYGIEEVGIRVRYDVANASSHDPISHGYNLVNNISTTVQNTHPLISLGTPGVLSLVLGISGLYWLVSVFLATGSLSFVLTALSALFCFGGFFACIAAVILHSLKVSKSR</sequence>
<dbReference type="EC" id="2.4.1.-" evidence="3"/>
<dbReference type="InterPro" id="IPR029044">
    <property type="entry name" value="Nucleotide-diphossugar_trans"/>
</dbReference>
<dbReference type="Pfam" id="PF00535">
    <property type="entry name" value="Glycos_transf_2"/>
    <property type="match status" value="1"/>
</dbReference>
<dbReference type="AlphaFoldDB" id="A0A151AGG0"/>
<evidence type="ECO:0000313" key="4">
    <source>
        <dbReference type="Proteomes" id="UP000075321"/>
    </source>
</evidence>
<feature type="transmembrane region" description="Helical" evidence="1">
    <location>
        <begin position="379"/>
        <end position="398"/>
    </location>
</feature>
<gene>
    <name evidence="3" type="primary">aglJ_2</name>
    <name evidence="3" type="ORF">HAPAU_18540</name>
</gene>
<dbReference type="Proteomes" id="UP000075321">
    <property type="component" value="Unassembled WGS sequence"/>
</dbReference>
<evidence type="ECO:0000256" key="1">
    <source>
        <dbReference type="SAM" id="Phobius"/>
    </source>
</evidence>
<feature type="transmembrane region" description="Helical" evidence="1">
    <location>
        <begin position="404"/>
        <end position="427"/>
    </location>
</feature>
<dbReference type="InterPro" id="IPR001173">
    <property type="entry name" value="Glyco_trans_2-like"/>
</dbReference>
<keyword evidence="3" id="KW-0328">Glycosyltransferase</keyword>
<dbReference type="InterPro" id="IPR050256">
    <property type="entry name" value="Glycosyltransferase_2"/>
</dbReference>
<keyword evidence="1" id="KW-1133">Transmembrane helix</keyword>
<feature type="domain" description="Glycosyltransferase 2-like" evidence="2">
    <location>
        <begin position="141"/>
        <end position="301"/>
    </location>
</feature>
<dbReference type="EMBL" id="LTAZ01000004">
    <property type="protein sequence ID" value="KYH26748.1"/>
    <property type="molecule type" value="Genomic_DNA"/>
</dbReference>
<dbReference type="CDD" id="cd04179">
    <property type="entry name" value="DPM_DPG-synthase_like"/>
    <property type="match status" value="1"/>
</dbReference>
<dbReference type="PANTHER" id="PTHR48090:SF7">
    <property type="entry name" value="RFBJ PROTEIN"/>
    <property type="match status" value="1"/>
</dbReference>
<dbReference type="Gene3D" id="3.90.550.10">
    <property type="entry name" value="Spore Coat Polysaccharide Biosynthesis Protein SpsA, Chain A"/>
    <property type="match status" value="1"/>
</dbReference>
<evidence type="ECO:0000313" key="3">
    <source>
        <dbReference type="EMBL" id="KYH26748.1"/>
    </source>
</evidence>
<accession>A0A151AGG0</accession>
<dbReference type="GO" id="GO:0016757">
    <property type="term" value="F:glycosyltransferase activity"/>
    <property type="evidence" value="ECO:0007669"/>
    <property type="project" value="UniProtKB-KW"/>
</dbReference>
<dbReference type="PANTHER" id="PTHR48090">
    <property type="entry name" value="UNDECAPRENYL-PHOSPHATE 4-DEOXY-4-FORMAMIDO-L-ARABINOSE TRANSFERASE-RELATED"/>
    <property type="match status" value="1"/>
</dbReference>
<organism evidence="3 4">
    <name type="scientific">Halalkalicoccus paucihalophilus</name>
    <dbReference type="NCBI Taxonomy" id="1008153"/>
    <lineage>
        <taxon>Archaea</taxon>
        <taxon>Methanobacteriati</taxon>
        <taxon>Methanobacteriota</taxon>
        <taxon>Stenosarchaea group</taxon>
        <taxon>Halobacteria</taxon>
        <taxon>Halobacteriales</taxon>
        <taxon>Halococcaceae</taxon>
        <taxon>Halalkalicoccus</taxon>
    </lineage>
</organism>
<protein>
    <submittedName>
        <fullName evidence="3">Glycosyltransferase AglJ</fullName>
        <ecNumber evidence="3">2.4.1.-</ecNumber>
    </submittedName>
</protein>
<name>A0A151AGG0_9EURY</name>
<dbReference type="SUPFAM" id="SSF53448">
    <property type="entry name" value="Nucleotide-diphospho-sugar transferases"/>
    <property type="match status" value="1"/>
</dbReference>
<keyword evidence="1" id="KW-0812">Transmembrane</keyword>
<dbReference type="RefSeq" id="WP_245634060.1">
    <property type="nucleotide sequence ID" value="NZ_LTAZ01000004.1"/>
</dbReference>
<comment type="caution">
    <text evidence="3">The sequence shown here is derived from an EMBL/GenBank/DDBJ whole genome shotgun (WGS) entry which is preliminary data.</text>
</comment>
<reference evidence="3 4" key="1">
    <citation type="submission" date="2016-02" db="EMBL/GenBank/DDBJ databases">
        <title>Genome sequence of Halalkalicoccus paucihalophilus DSM 24557.</title>
        <authorList>
            <person name="Poehlein A."/>
            <person name="Daniel R."/>
        </authorList>
    </citation>
    <scope>NUCLEOTIDE SEQUENCE [LARGE SCALE GENOMIC DNA]</scope>
    <source>
        <strain evidence="3 4">DSM 24557</strain>
    </source>
</reference>
<keyword evidence="3" id="KW-0808">Transferase</keyword>
<dbReference type="PATRIC" id="fig|1008153.3.peg.1882"/>